<accession>A0A656HBH0</accession>
<feature type="transmembrane region" description="Helical" evidence="1">
    <location>
        <begin position="112"/>
        <end position="131"/>
    </location>
</feature>
<keyword evidence="4" id="KW-1185">Reference proteome</keyword>
<reference evidence="4" key="1">
    <citation type="journal article" date="2011" name="Stand. Genomic Sci.">
        <title>Genome sequence of the filamentous, gliding Thiothrix nivea neotype strain (JP2(T)).</title>
        <authorList>
            <person name="Lapidus A."/>
            <person name="Nolan M."/>
            <person name="Lucas S."/>
            <person name="Glavina Del Rio T."/>
            <person name="Tice H."/>
            <person name="Cheng J.F."/>
            <person name="Tapia R."/>
            <person name="Han C."/>
            <person name="Goodwin L."/>
            <person name="Pitluck S."/>
            <person name="Liolios K."/>
            <person name="Pagani I."/>
            <person name="Ivanova N."/>
            <person name="Huntemann M."/>
            <person name="Mavromatis K."/>
            <person name="Mikhailova N."/>
            <person name="Pati A."/>
            <person name="Chen A."/>
            <person name="Palaniappan K."/>
            <person name="Land M."/>
            <person name="Brambilla E.M."/>
            <person name="Rohde M."/>
            <person name="Abt B."/>
            <person name="Verbarg S."/>
            <person name="Goker M."/>
            <person name="Bristow J."/>
            <person name="Eisen J.A."/>
            <person name="Markowitz V."/>
            <person name="Hugenholtz P."/>
            <person name="Kyrpides N.C."/>
            <person name="Klenk H.P."/>
            <person name="Woyke T."/>
        </authorList>
    </citation>
    <scope>NUCLEOTIDE SEQUENCE [LARGE SCALE GENOMIC DNA]</scope>
    <source>
        <strain evidence="4">ATCC 35100 / DSM 5205 / JP2</strain>
    </source>
</reference>
<feature type="domain" description="Zinc finger/thioredoxin putative" evidence="2">
    <location>
        <begin position="1"/>
        <end position="35"/>
    </location>
</feature>
<dbReference type="InterPro" id="IPR011723">
    <property type="entry name" value="Znf/thioredoxin_put"/>
</dbReference>
<evidence type="ECO:0000313" key="4">
    <source>
        <dbReference type="Proteomes" id="UP000005317"/>
    </source>
</evidence>
<gene>
    <name evidence="3" type="ORF">Thini_0134</name>
</gene>
<organism evidence="3 4">
    <name type="scientific">Thiothrix nivea (strain ATCC 35100 / DSM 5205 / JP2)</name>
    <dbReference type="NCBI Taxonomy" id="870187"/>
    <lineage>
        <taxon>Bacteria</taxon>
        <taxon>Pseudomonadati</taxon>
        <taxon>Pseudomonadota</taxon>
        <taxon>Gammaproteobacteria</taxon>
        <taxon>Thiotrichales</taxon>
        <taxon>Thiotrichaceae</taxon>
        <taxon>Thiothrix</taxon>
    </lineage>
</organism>
<dbReference type="InterPro" id="IPR021834">
    <property type="entry name" value="DUF3426"/>
</dbReference>
<dbReference type="NCBIfam" id="TIGR02098">
    <property type="entry name" value="MJ0042_CXXC"/>
    <property type="match status" value="1"/>
</dbReference>
<dbReference type="Proteomes" id="UP000005317">
    <property type="component" value="Unassembled WGS sequence"/>
</dbReference>
<dbReference type="Pfam" id="PF13717">
    <property type="entry name" value="Zn_ribbon_4"/>
    <property type="match status" value="1"/>
</dbReference>
<dbReference type="RefSeq" id="WP_002706735.1">
    <property type="nucleotide sequence ID" value="NZ_JH651384.1"/>
</dbReference>
<keyword evidence="1" id="KW-0472">Membrane</keyword>
<dbReference type="EMBL" id="JH651384">
    <property type="protein sequence ID" value="EIJ32800.1"/>
    <property type="molecule type" value="Genomic_DNA"/>
</dbReference>
<evidence type="ECO:0000313" key="3">
    <source>
        <dbReference type="EMBL" id="EIJ32800.1"/>
    </source>
</evidence>
<keyword evidence="1" id="KW-1133">Transmembrane helix</keyword>
<proteinExistence type="predicted"/>
<name>A0A656HBH0_THINJ</name>
<protein>
    <submittedName>
        <fullName evidence="3">MJ0042 family finger-like protein</fullName>
    </submittedName>
</protein>
<keyword evidence="1" id="KW-0812">Transmembrane</keyword>
<dbReference type="OrthoDB" id="6717714at2"/>
<dbReference type="Pfam" id="PF11906">
    <property type="entry name" value="DUF3426"/>
    <property type="match status" value="1"/>
</dbReference>
<evidence type="ECO:0000256" key="1">
    <source>
        <dbReference type="SAM" id="Phobius"/>
    </source>
</evidence>
<dbReference type="AlphaFoldDB" id="A0A656HBH0"/>
<evidence type="ECO:0000259" key="2">
    <source>
        <dbReference type="Pfam" id="PF13717"/>
    </source>
</evidence>
<sequence length="261" mass="29336">MYTQCNHCNAIFRVTMKELTAAQGLLRCGECDAIFDAMKMLSTTLPEERRFAQLGVATPASLPEPEKAGLKPKISPPDFDWHFLSRKPKASTALPEKKAIQRPAQRKSSSHLFLYVGIAALALLLLLQLLYSSRNWLARQPMTAAATRQICLVLGCDIRIPRAVDKIHLLSRNVYSHPNTPDVLTISASIQNDAGFPQTYPLIEISFLNKQNEVLALRRFQPDEYIPDHEGQLIPVGIPQELLLNISDPGEEAVRFQFRFM</sequence>